<reference evidence="5" key="1">
    <citation type="journal article" date="2016" name="Nat. Genet.">
        <title>A high-quality carrot genome assembly provides new insights into carotenoid accumulation and asterid genome evolution.</title>
        <authorList>
            <person name="Iorizzo M."/>
            <person name="Ellison S."/>
            <person name="Senalik D."/>
            <person name="Zeng P."/>
            <person name="Satapoomin P."/>
            <person name="Huang J."/>
            <person name="Bowman M."/>
            <person name="Iovene M."/>
            <person name="Sanseverino W."/>
            <person name="Cavagnaro P."/>
            <person name="Yildiz M."/>
            <person name="Macko-Podgorni A."/>
            <person name="Moranska E."/>
            <person name="Grzebelus E."/>
            <person name="Grzebelus D."/>
            <person name="Ashrafi H."/>
            <person name="Zheng Z."/>
            <person name="Cheng S."/>
            <person name="Spooner D."/>
            <person name="Van Deynze A."/>
            <person name="Simon P."/>
        </authorList>
    </citation>
    <scope>NUCLEOTIDE SEQUENCE [LARGE SCALE GENOMIC DNA]</scope>
    <source>
        <tissue evidence="5">Leaf</tissue>
    </source>
</reference>
<dbReference type="PANTHER" id="PTHR33124:SF39">
    <property type="entry name" value="TRANSCRIPTION FACTOR UPBEAT1"/>
    <property type="match status" value="1"/>
</dbReference>
<dbReference type="EMBL" id="CP093347">
    <property type="protein sequence ID" value="WOH01521.1"/>
    <property type="molecule type" value="Genomic_DNA"/>
</dbReference>
<dbReference type="GO" id="GO:0006355">
    <property type="term" value="P:regulation of DNA-templated transcription"/>
    <property type="evidence" value="ECO:0007669"/>
    <property type="project" value="InterPro"/>
</dbReference>
<evidence type="ECO:0000256" key="1">
    <source>
        <dbReference type="ARBA" id="ARBA00004123"/>
    </source>
</evidence>
<sequence>MGVCQKPSIVTLDGFLGARRIITGKQRVAEGIKGRYIKNSKKYRSLTRRSVMKRSRRNGGLKSARPSNPEVVKKVRTLKKLVPNSSESKGLDGLFRETADYILALQMRIQFMQVLVNGLSSTPVDVKCIE</sequence>
<gene>
    <name evidence="5" type="ORF">DCAR_018278</name>
    <name evidence="6" type="ORF">DCAR_0520905</name>
</gene>
<evidence type="ECO:0000256" key="3">
    <source>
        <dbReference type="ARBA" id="ARBA00023163"/>
    </source>
</evidence>
<dbReference type="EMBL" id="LNRQ01000005">
    <property type="protein sequence ID" value="KZM95036.1"/>
    <property type="molecule type" value="Genomic_DNA"/>
</dbReference>
<dbReference type="Gramene" id="KZM95036">
    <property type="protein sequence ID" value="KZM95036"/>
    <property type="gene ID" value="DCAR_018278"/>
</dbReference>
<keyword evidence="4" id="KW-0539">Nucleus</keyword>
<dbReference type="AlphaFoldDB" id="A0A161XTI8"/>
<keyword evidence="3" id="KW-0804">Transcription</keyword>
<proteinExistence type="predicted"/>
<dbReference type="InterPro" id="IPR044549">
    <property type="entry name" value="bHLH_AtIBH1-like"/>
</dbReference>
<name>A0A161XTI8_DAUCS</name>
<dbReference type="Proteomes" id="UP000077755">
    <property type="component" value="Chromosome 5"/>
</dbReference>
<keyword evidence="7" id="KW-1185">Reference proteome</keyword>
<dbReference type="PANTHER" id="PTHR33124">
    <property type="entry name" value="TRANSCRIPTION FACTOR IBH1-LIKE 1"/>
    <property type="match status" value="1"/>
</dbReference>
<evidence type="ECO:0000313" key="5">
    <source>
        <dbReference type="EMBL" id="KZM95036.1"/>
    </source>
</evidence>
<accession>A0A161XTI8</accession>
<dbReference type="CDD" id="cd11444">
    <property type="entry name" value="bHLH_AtIBH1_like"/>
    <property type="match status" value="1"/>
</dbReference>
<evidence type="ECO:0000313" key="7">
    <source>
        <dbReference type="Proteomes" id="UP000077755"/>
    </source>
</evidence>
<evidence type="ECO:0000313" key="6">
    <source>
        <dbReference type="EMBL" id="WOH01521.1"/>
    </source>
</evidence>
<evidence type="ECO:0008006" key="8">
    <source>
        <dbReference type="Google" id="ProtNLM"/>
    </source>
</evidence>
<keyword evidence="2" id="KW-0805">Transcription regulation</keyword>
<dbReference type="InterPro" id="IPR044660">
    <property type="entry name" value="IBH1-like"/>
</dbReference>
<dbReference type="GO" id="GO:0005634">
    <property type="term" value="C:nucleus"/>
    <property type="evidence" value="ECO:0007669"/>
    <property type="project" value="UniProtKB-SubCell"/>
</dbReference>
<organism evidence="5">
    <name type="scientific">Daucus carota subsp. sativus</name>
    <name type="common">Carrot</name>
    <dbReference type="NCBI Taxonomy" id="79200"/>
    <lineage>
        <taxon>Eukaryota</taxon>
        <taxon>Viridiplantae</taxon>
        <taxon>Streptophyta</taxon>
        <taxon>Embryophyta</taxon>
        <taxon>Tracheophyta</taxon>
        <taxon>Spermatophyta</taxon>
        <taxon>Magnoliopsida</taxon>
        <taxon>eudicotyledons</taxon>
        <taxon>Gunneridae</taxon>
        <taxon>Pentapetalae</taxon>
        <taxon>asterids</taxon>
        <taxon>campanulids</taxon>
        <taxon>Apiales</taxon>
        <taxon>Apiaceae</taxon>
        <taxon>Apioideae</taxon>
        <taxon>Scandiceae</taxon>
        <taxon>Daucinae</taxon>
        <taxon>Daucus</taxon>
        <taxon>Daucus sect. Daucus</taxon>
    </lineage>
</organism>
<reference evidence="6" key="2">
    <citation type="submission" date="2022-03" db="EMBL/GenBank/DDBJ databases">
        <title>Draft title - Genomic analysis of global carrot germplasm unveils the trajectory of domestication and the origin of high carotenoid orange carrot.</title>
        <authorList>
            <person name="Iorizzo M."/>
            <person name="Ellison S."/>
            <person name="Senalik D."/>
            <person name="Macko-Podgorni A."/>
            <person name="Grzebelus D."/>
            <person name="Bostan H."/>
            <person name="Rolling W."/>
            <person name="Curaba J."/>
            <person name="Simon P."/>
        </authorList>
    </citation>
    <scope>NUCLEOTIDE SEQUENCE</scope>
    <source>
        <tissue evidence="6">Leaf</tissue>
    </source>
</reference>
<evidence type="ECO:0000256" key="4">
    <source>
        <dbReference type="ARBA" id="ARBA00023242"/>
    </source>
</evidence>
<evidence type="ECO:0000256" key="2">
    <source>
        <dbReference type="ARBA" id="ARBA00023015"/>
    </source>
</evidence>
<protein>
    <recommendedName>
        <fullName evidence="8">BHLH domain-containing protein</fullName>
    </recommendedName>
</protein>
<comment type="subcellular location">
    <subcellularLocation>
        <location evidence="1">Nucleus</location>
    </subcellularLocation>
</comment>